<dbReference type="GO" id="GO:0045016">
    <property type="term" value="P:mitochondrial magnesium ion transmembrane transport"/>
    <property type="evidence" value="ECO:0007669"/>
    <property type="project" value="EnsemblFungi"/>
</dbReference>
<dbReference type="GO" id="GO:0015095">
    <property type="term" value="F:magnesium ion transmembrane transporter activity"/>
    <property type="evidence" value="ECO:0007669"/>
    <property type="project" value="EnsemblFungi"/>
</dbReference>
<dbReference type="Gene3D" id="2.40.128.330">
    <property type="match status" value="1"/>
</dbReference>
<dbReference type="KEGG" id="ndi:NDAI_0E02880"/>
<evidence type="ECO:0000256" key="11">
    <source>
        <dbReference type="ARBA" id="ARBA00023136"/>
    </source>
</evidence>
<evidence type="ECO:0000256" key="2">
    <source>
        <dbReference type="ARBA" id="ARBA00009765"/>
    </source>
</evidence>
<keyword evidence="3 14" id="KW-0813">Transport</keyword>
<evidence type="ECO:0000256" key="9">
    <source>
        <dbReference type="ARBA" id="ARBA00023065"/>
    </source>
</evidence>
<evidence type="ECO:0000256" key="5">
    <source>
        <dbReference type="ARBA" id="ARBA00022792"/>
    </source>
</evidence>
<organism evidence="15 16">
    <name type="scientific">Naumovozyma dairenensis (strain ATCC 10597 / BCRC 20456 / CBS 421 / NBRC 0211 / NRRL Y-12639)</name>
    <name type="common">Saccharomyces dairenensis</name>
    <dbReference type="NCBI Taxonomy" id="1071378"/>
    <lineage>
        <taxon>Eukaryota</taxon>
        <taxon>Fungi</taxon>
        <taxon>Dikarya</taxon>
        <taxon>Ascomycota</taxon>
        <taxon>Saccharomycotina</taxon>
        <taxon>Saccharomycetes</taxon>
        <taxon>Saccharomycetales</taxon>
        <taxon>Saccharomycetaceae</taxon>
        <taxon>Naumovozyma</taxon>
    </lineage>
</organism>
<evidence type="ECO:0000256" key="8">
    <source>
        <dbReference type="ARBA" id="ARBA00022989"/>
    </source>
</evidence>
<sequence length="352" mass="39888">MLYGYGSSAIKCTIFDSFGNMGIPSKEVKREELVSIQGLLPRDLRKIEKSKGNDLVPSLVTRRKSILISLLTVKALIKPDMVILFDSIGNGITLNSRANNSFIRDMQLRLKNQTDSSGLKQDPLPYEFRALEAIFISALSNLTSEMKVLLTVSQGILQDLENNITRDRLRFLLVQNKKLSIFCKKATLVREMIDDLLEQDDILCSMYLTDNNFGKARTEDDHTEIEMLLETYHNHIDEIVQKSENAISNVKTTEEIINIILDSNRNQLMLLGLRFSLSMLSMGIVLYVGSIYGMNLNNFIEESSYGFASTAILSTLCMIWIYARGIKRLHSLQKMSLLDNTKINKSLLAKLK</sequence>
<evidence type="ECO:0000256" key="1">
    <source>
        <dbReference type="ARBA" id="ARBA00004448"/>
    </source>
</evidence>
<evidence type="ECO:0000256" key="13">
    <source>
        <dbReference type="ARBA" id="ARBA00038721"/>
    </source>
</evidence>
<dbReference type="Gene3D" id="1.20.58.340">
    <property type="entry name" value="Magnesium transport protein CorA, transmembrane region"/>
    <property type="match status" value="1"/>
</dbReference>
<evidence type="ECO:0000256" key="6">
    <source>
        <dbReference type="ARBA" id="ARBA00022842"/>
    </source>
</evidence>
<dbReference type="CDD" id="cd12823">
    <property type="entry name" value="Mrs2_Mfm1p-like"/>
    <property type="match status" value="1"/>
</dbReference>
<dbReference type="FunFam" id="2.40.128.330:FF:000002">
    <property type="entry name" value="Inner membrane magnesium transporter mrs2"/>
    <property type="match status" value="1"/>
</dbReference>
<dbReference type="PANTHER" id="PTHR13890:SF0">
    <property type="entry name" value="MAGNESIUM TRANSPORTER MRS2 HOMOLOG, MITOCHONDRIAL"/>
    <property type="match status" value="1"/>
</dbReference>
<dbReference type="GO" id="GO:0005743">
    <property type="term" value="C:mitochondrial inner membrane"/>
    <property type="evidence" value="ECO:0007669"/>
    <property type="project" value="UniProtKB-SubCell"/>
</dbReference>
<keyword evidence="8 14" id="KW-1133">Transmembrane helix</keyword>
<dbReference type="PANTHER" id="PTHR13890">
    <property type="entry name" value="RNA SPLICING PROTEIN MRS2, MITOCHONDRIAL"/>
    <property type="match status" value="1"/>
</dbReference>
<keyword evidence="10" id="KW-0496">Mitochondrion</keyword>
<protein>
    <recommendedName>
        <fullName evidence="14">Magnesium transporter</fullName>
    </recommendedName>
</protein>
<keyword evidence="6 14" id="KW-0460">Magnesium</keyword>
<evidence type="ECO:0000256" key="10">
    <source>
        <dbReference type="ARBA" id="ARBA00023128"/>
    </source>
</evidence>
<evidence type="ECO:0000256" key="14">
    <source>
        <dbReference type="RuleBase" id="RU366042"/>
    </source>
</evidence>
<evidence type="ECO:0000313" key="16">
    <source>
        <dbReference type="Proteomes" id="UP000000689"/>
    </source>
</evidence>
<evidence type="ECO:0000256" key="3">
    <source>
        <dbReference type="ARBA" id="ARBA00022448"/>
    </source>
</evidence>
<keyword evidence="16" id="KW-1185">Reference proteome</keyword>
<keyword evidence="7" id="KW-0809">Transit peptide</keyword>
<comment type="subcellular location">
    <subcellularLocation>
        <location evidence="1 14">Mitochondrion inner membrane</location>
        <topology evidence="1 14">Multi-pass membrane protein</topology>
    </subcellularLocation>
</comment>
<dbReference type="RefSeq" id="XP_003670348.1">
    <property type="nucleotide sequence ID" value="XM_003670300.1"/>
</dbReference>
<dbReference type="Proteomes" id="UP000000689">
    <property type="component" value="Chromosome 5"/>
</dbReference>
<comment type="subunit">
    <text evidence="13">Forms homooligomers. Interacts with MRS2.</text>
</comment>
<accession>G0WBI5</accession>
<evidence type="ECO:0000256" key="12">
    <source>
        <dbReference type="ARBA" id="ARBA00037564"/>
    </source>
</evidence>
<dbReference type="AlphaFoldDB" id="G0WBI5"/>
<gene>
    <name evidence="15" type="primary">NDAI0E02880</name>
    <name evidence="15" type="ordered locus">NDAI_0E02880</name>
</gene>
<keyword evidence="4 14" id="KW-0812">Transmembrane</keyword>
<dbReference type="Pfam" id="PF22099">
    <property type="entry name" value="MRS2-like"/>
    <property type="match status" value="1"/>
</dbReference>
<feature type="transmembrane region" description="Helical" evidence="14">
    <location>
        <begin position="304"/>
        <end position="323"/>
    </location>
</feature>
<dbReference type="HOGENOM" id="CLU_025144_1_0_1"/>
<dbReference type="GeneID" id="11498683"/>
<proteinExistence type="inferred from homology"/>
<dbReference type="InterPro" id="IPR039204">
    <property type="entry name" value="MRS2-like"/>
</dbReference>
<dbReference type="EMBL" id="HE580271">
    <property type="protein sequence ID" value="CCD25105.1"/>
    <property type="molecule type" value="Genomic_DNA"/>
</dbReference>
<name>G0WBI5_NAUDC</name>
<comment type="function">
    <text evidence="12">Mitochondrial inner membrane magnesium transporter required for mitochondrial magnesium homeostasis. Modulates the conductance of the MRS2 channel. Involved in the splicing of mRNA group II introns in mitochondria by affecting mitochondrial magnesium concentrations, which are critical for group II intron splicing.</text>
</comment>
<dbReference type="OMA" id="TRNNCII"/>
<comment type="similarity">
    <text evidence="2 14">Belongs to the CorA metal ion transporter (MIT) (TC 1.A.35) family.</text>
</comment>
<dbReference type="FunFam" id="1.20.58.340:FF:000005">
    <property type="entry name" value="Inner membrane magnesium transporter MRS2"/>
    <property type="match status" value="1"/>
</dbReference>
<keyword evidence="5 14" id="KW-0999">Mitochondrion inner membrane</keyword>
<keyword evidence="9 14" id="KW-0406">Ion transport</keyword>
<keyword evidence="11 14" id="KW-0472">Membrane</keyword>
<evidence type="ECO:0000313" key="15">
    <source>
        <dbReference type="EMBL" id="CCD25105.1"/>
    </source>
</evidence>
<evidence type="ECO:0000256" key="4">
    <source>
        <dbReference type="ARBA" id="ARBA00022692"/>
    </source>
</evidence>
<reference evidence="15 16" key="1">
    <citation type="journal article" date="2011" name="Proc. Natl. Acad. Sci. U.S.A.">
        <title>Evolutionary erosion of yeast sex chromosomes by mating-type switching accidents.</title>
        <authorList>
            <person name="Gordon J.L."/>
            <person name="Armisen D."/>
            <person name="Proux-Wera E."/>
            <person name="Oheigeartaigh S.S."/>
            <person name="Byrne K.P."/>
            <person name="Wolfe K.H."/>
        </authorList>
    </citation>
    <scope>NUCLEOTIDE SEQUENCE [LARGE SCALE GENOMIC DNA]</scope>
    <source>
        <strain evidence="16">ATCC 10597 / BCRC 20456 / CBS 421 / NBRC 0211 / NRRL Y-12639</strain>
    </source>
</reference>
<dbReference type="eggNOG" id="KOG2662">
    <property type="taxonomic scope" value="Eukaryota"/>
</dbReference>
<dbReference type="OrthoDB" id="10251508at2759"/>
<evidence type="ECO:0000256" key="7">
    <source>
        <dbReference type="ARBA" id="ARBA00022946"/>
    </source>
</evidence>
<feature type="transmembrane region" description="Helical" evidence="14">
    <location>
        <begin position="271"/>
        <end position="292"/>
    </location>
</feature>